<accession>A0A1C6TJV4</accession>
<gene>
    <name evidence="4" type="ORF">GA0074692_6516</name>
</gene>
<name>A0A1C6TJV4_9ACTN</name>
<evidence type="ECO:0000256" key="3">
    <source>
        <dbReference type="ARBA" id="ARBA00022679"/>
    </source>
</evidence>
<proteinExistence type="inferred from homology"/>
<protein>
    <submittedName>
        <fullName evidence="4">Aromatic prenyltransferase Orf2</fullName>
    </submittedName>
</protein>
<dbReference type="SUPFAM" id="SSF143492">
    <property type="entry name" value="Prenyltransferase-like"/>
    <property type="match status" value="1"/>
</dbReference>
<dbReference type="SFLD" id="SFLDG01163">
    <property type="entry name" value="II"/>
    <property type="match status" value="1"/>
</dbReference>
<sequence length="296" mass="32825">MSGTSEAAELYSTIEESARLLNVACSRETVWPILSAFGDAFAHPGAVVAFRVATALRHVGELDCRFTTHPDERDPYAFARSNGLTPETEHPIGTLLSDVQKRCSVDSYGIDFGAVGGFKKIYAFFRPDDLQEASRFADLPTMPRSLGENGEFFARHGLDDRVGVLGFDYPSRTVNVYFNDVPAECFASSTIRSTLREIGMAEPSERMLKLGEQAFGLYVTLGWDSPRIERICYAAAATDLTTLPVPVEPEIETFVKSVPYGGEDRKFVYGVALTPHGEYYKLESHYKWKPGAMDFI</sequence>
<evidence type="ECO:0000313" key="5">
    <source>
        <dbReference type="Proteomes" id="UP000198959"/>
    </source>
</evidence>
<dbReference type="SFLD" id="SFLDS00036">
    <property type="entry name" value="Aromatic_Prenyltransferase"/>
    <property type="match status" value="1"/>
</dbReference>
<dbReference type="InterPro" id="IPR033964">
    <property type="entry name" value="ABBA"/>
</dbReference>
<dbReference type="EMBL" id="FMHW01000002">
    <property type="protein sequence ID" value="SCL41825.1"/>
    <property type="molecule type" value="Genomic_DNA"/>
</dbReference>
<dbReference type="InterPro" id="IPR036239">
    <property type="entry name" value="PrenylTrfase-like_sf"/>
</dbReference>
<dbReference type="STRING" id="145854.GA0074692_6516"/>
<dbReference type="GO" id="GO:0004659">
    <property type="term" value="F:prenyltransferase activity"/>
    <property type="evidence" value="ECO:0007669"/>
    <property type="project" value="UniProtKB-KW"/>
</dbReference>
<organism evidence="4 5">
    <name type="scientific">Micromonospora pallida</name>
    <dbReference type="NCBI Taxonomy" id="145854"/>
    <lineage>
        <taxon>Bacteria</taxon>
        <taxon>Bacillati</taxon>
        <taxon>Actinomycetota</taxon>
        <taxon>Actinomycetes</taxon>
        <taxon>Micromonosporales</taxon>
        <taxon>Micromonosporaceae</taxon>
        <taxon>Micromonospora</taxon>
    </lineage>
</organism>
<dbReference type="AlphaFoldDB" id="A0A1C6TJV4"/>
<keyword evidence="2" id="KW-0637">Prenyltransferase</keyword>
<dbReference type="OrthoDB" id="4515750at2"/>
<evidence type="ECO:0000256" key="2">
    <source>
        <dbReference type="ARBA" id="ARBA00022602"/>
    </source>
</evidence>
<comment type="similarity">
    <text evidence="1">Belongs to the aromatic prenyltransferase family.</text>
</comment>
<keyword evidence="5" id="KW-1185">Reference proteome</keyword>
<dbReference type="CDD" id="cd13931">
    <property type="entry name" value="PT-CloQ_NphB"/>
    <property type="match status" value="1"/>
</dbReference>
<dbReference type="Pfam" id="PF11468">
    <property type="entry name" value="PTase_Orf2"/>
    <property type="match status" value="1"/>
</dbReference>
<evidence type="ECO:0000313" key="4">
    <source>
        <dbReference type="EMBL" id="SCL41825.1"/>
    </source>
</evidence>
<reference evidence="5" key="1">
    <citation type="submission" date="2016-06" db="EMBL/GenBank/DDBJ databases">
        <authorList>
            <person name="Varghese N."/>
            <person name="Submissions Spin"/>
        </authorList>
    </citation>
    <scope>NUCLEOTIDE SEQUENCE [LARGE SCALE GENOMIC DNA]</scope>
    <source>
        <strain evidence="5">DSM 43817</strain>
    </source>
</reference>
<dbReference type="RefSeq" id="WP_091651703.1">
    <property type="nucleotide sequence ID" value="NZ_FMHW01000002.1"/>
</dbReference>
<dbReference type="Proteomes" id="UP000198959">
    <property type="component" value="Unassembled WGS sequence"/>
</dbReference>
<keyword evidence="3 4" id="KW-0808">Transferase</keyword>
<evidence type="ECO:0000256" key="1">
    <source>
        <dbReference type="ARBA" id="ARBA00005368"/>
    </source>
</evidence>
<dbReference type="InterPro" id="IPR020965">
    <property type="entry name" value="Prenyltransferase_CloQ"/>
</dbReference>